<keyword evidence="7" id="KW-1185">Reference proteome</keyword>
<dbReference type="STRING" id="260084.SAMN02927928_2296"/>
<protein>
    <recommendedName>
        <fullName evidence="4">Carboxylic ester hydrolase</fullName>
        <ecNumber evidence="4">3.1.1.-</ecNumber>
    </recommendedName>
</protein>
<evidence type="ECO:0000256" key="3">
    <source>
        <dbReference type="PIRSR" id="PIRSR600997-1"/>
    </source>
</evidence>
<dbReference type="AlphaFoldDB" id="A0A1G4S056"/>
<dbReference type="PANTHER" id="PTHR11559">
    <property type="entry name" value="CARBOXYLESTERASE"/>
    <property type="match status" value="1"/>
</dbReference>
<evidence type="ECO:0000259" key="5">
    <source>
        <dbReference type="Pfam" id="PF00135"/>
    </source>
</evidence>
<dbReference type="RefSeq" id="WP_090647887.1">
    <property type="nucleotide sequence ID" value="NZ_CBCRYE010000001.1"/>
</dbReference>
<feature type="active site" description="Acyl-ester intermediate" evidence="3">
    <location>
        <position position="206"/>
    </location>
</feature>
<dbReference type="SUPFAM" id="SSF53474">
    <property type="entry name" value="alpha/beta-Hydrolases"/>
    <property type="match status" value="1"/>
</dbReference>
<dbReference type="OrthoDB" id="9775851at2"/>
<dbReference type="PROSITE" id="PS00122">
    <property type="entry name" value="CARBOXYLESTERASE_B_1"/>
    <property type="match status" value="1"/>
</dbReference>
<dbReference type="InterPro" id="IPR000997">
    <property type="entry name" value="Cholinesterase"/>
</dbReference>
<evidence type="ECO:0000313" key="6">
    <source>
        <dbReference type="EMBL" id="SCW62337.1"/>
    </source>
</evidence>
<evidence type="ECO:0000256" key="2">
    <source>
        <dbReference type="ARBA" id="ARBA00022801"/>
    </source>
</evidence>
<dbReference type="PRINTS" id="PR00878">
    <property type="entry name" value="CHOLNESTRASE"/>
</dbReference>
<dbReference type="InterPro" id="IPR002018">
    <property type="entry name" value="CarbesteraseB"/>
</dbReference>
<dbReference type="PROSITE" id="PS00941">
    <property type="entry name" value="CARBOXYLESTERASE_B_2"/>
    <property type="match status" value="1"/>
</dbReference>
<feature type="active site" description="Charge relay system" evidence="3">
    <location>
        <position position="423"/>
    </location>
</feature>
<keyword evidence="4" id="KW-0732">Signal</keyword>
<feature type="chain" id="PRO_5011329467" description="Carboxylic ester hydrolase" evidence="4">
    <location>
        <begin position="22"/>
        <end position="506"/>
    </location>
</feature>
<keyword evidence="2 4" id="KW-0378">Hydrolase</keyword>
<dbReference type="InterPro" id="IPR029058">
    <property type="entry name" value="AB_hydrolase_fold"/>
</dbReference>
<dbReference type="InterPro" id="IPR019819">
    <property type="entry name" value="Carboxylesterase_B_CS"/>
</dbReference>
<feature type="active site" description="Charge relay system" evidence="3">
    <location>
        <position position="321"/>
    </location>
</feature>
<name>A0A1G4S056_9CAUL</name>
<dbReference type="Gene3D" id="3.40.50.1820">
    <property type="entry name" value="alpha/beta hydrolase"/>
    <property type="match status" value="1"/>
</dbReference>
<dbReference type="Proteomes" id="UP000199150">
    <property type="component" value="Unassembled WGS sequence"/>
</dbReference>
<gene>
    <name evidence="6" type="ORF">SAMN02927928_2296</name>
</gene>
<dbReference type="Pfam" id="PF00135">
    <property type="entry name" value="COesterase"/>
    <property type="match status" value="1"/>
</dbReference>
<sequence length="506" mass="54985">MRVLSSLVCLGLACLAAPVSAQPTPPVSVTGGQISGSDNGEVRTWFGVPFAAPPVGSLRWQPPQPVVPWQGVMETTAFSPACRQTVTWISNPQSEDCLYLNIWAPEKAEKLPVIVWIHGGGYFGGTGAQPLYDGTRLTKKGVIVVTINYRLGVFGFLATPELSTESPVHASGNQGIEDQIAALQWVKANIAAFGGDPDRVTIMGESAGANSVAVLVASPAAKGLFQRAIAESGNYSVPLDPGETARAERTMAETEGQAFLKAQGANSLADLRRMDADSLIRQTWAPRVIVDGHVLHEDMTTTYRHHRQNDVPILVGWNADEGKDLAPEILATGDFTAANHKVLVEKLLGHAPSDALLTAYPGKTDAQAPASINQLTTDWWGWRMWYWTSLQARNGLQKPYLYYFIHSPTEPATPCGYGCQAGHGAEIPFVFDQLDQDPRPWNAEDRQLADRLATYWSNFARTGDPNGAGLPTWKAFDGSNASVFRIGNEDEIKRRDAMPDFSLFKQ</sequence>
<dbReference type="ESTHER" id="9caul-a0a1g4s056">
    <property type="family name" value="Carb_B_Bacteria"/>
</dbReference>
<dbReference type="EMBL" id="FMTS01000003">
    <property type="protein sequence ID" value="SCW62337.1"/>
    <property type="molecule type" value="Genomic_DNA"/>
</dbReference>
<dbReference type="InterPro" id="IPR050309">
    <property type="entry name" value="Type-B_Carboxylest/Lipase"/>
</dbReference>
<proteinExistence type="inferred from homology"/>
<dbReference type="GO" id="GO:0004104">
    <property type="term" value="F:cholinesterase activity"/>
    <property type="evidence" value="ECO:0007669"/>
    <property type="project" value="InterPro"/>
</dbReference>
<dbReference type="InterPro" id="IPR019826">
    <property type="entry name" value="Carboxylesterase_B_AS"/>
</dbReference>
<evidence type="ECO:0000256" key="1">
    <source>
        <dbReference type="ARBA" id="ARBA00005964"/>
    </source>
</evidence>
<reference evidence="7" key="1">
    <citation type="submission" date="2016-10" db="EMBL/GenBank/DDBJ databases">
        <authorList>
            <person name="Varghese N."/>
            <person name="Submissions S."/>
        </authorList>
    </citation>
    <scope>NUCLEOTIDE SEQUENCE [LARGE SCALE GENOMIC DNA]</scope>
    <source>
        <strain evidence="7">CGMCC 1.3431</strain>
    </source>
</reference>
<evidence type="ECO:0000313" key="7">
    <source>
        <dbReference type="Proteomes" id="UP000199150"/>
    </source>
</evidence>
<evidence type="ECO:0000256" key="4">
    <source>
        <dbReference type="RuleBase" id="RU361235"/>
    </source>
</evidence>
<feature type="domain" description="Carboxylesterase type B" evidence="5">
    <location>
        <begin position="25"/>
        <end position="494"/>
    </location>
</feature>
<comment type="similarity">
    <text evidence="1 4">Belongs to the type-B carboxylesterase/lipase family.</text>
</comment>
<accession>A0A1G4S056</accession>
<dbReference type="EC" id="3.1.1.-" evidence="4"/>
<organism evidence="6 7">
    <name type="scientific">Asticcacaulis taihuensis</name>
    <dbReference type="NCBI Taxonomy" id="260084"/>
    <lineage>
        <taxon>Bacteria</taxon>
        <taxon>Pseudomonadati</taxon>
        <taxon>Pseudomonadota</taxon>
        <taxon>Alphaproteobacteria</taxon>
        <taxon>Caulobacterales</taxon>
        <taxon>Caulobacteraceae</taxon>
        <taxon>Asticcacaulis</taxon>
    </lineage>
</organism>
<feature type="signal peptide" evidence="4">
    <location>
        <begin position="1"/>
        <end position="21"/>
    </location>
</feature>